<dbReference type="KEGG" id="nas:GCU68_09305"/>
<dbReference type="EMBL" id="CP045488">
    <property type="protein sequence ID" value="QFU82707.1"/>
    <property type="molecule type" value="Genomic_DNA"/>
</dbReference>
<evidence type="ECO:0000313" key="3">
    <source>
        <dbReference type="Proteomes" id="UP000326170"/>
    </source>
</evidence>
<protein>
    <submittedName>
        <fullName evidence="2">ArsR family transcriptional regulator</fullName>
    </submittedName>
</protein>
<evidence type="ECO:0000259" key="1">
    <source>
        <dbReference type="Pfam" id="PF24035"/>
    </source>
</evidence>
<reference evidence="2 3" key="1">
    <citation type="journal article" date="2007" name="Int. J. Syst. Evol. Microbiol.">
        <title>Natronorubrum sulfidifaciens sp. nov., an extremely haloalkaliphilic archaeon isolated from Aiding salt lake in Xin-Jiang, China.</title>
        <authorList>
            <person name="Cui H.L."/>
            <person name="Tohty D."/>
            <person name="Liu H.C."/>
            <person name="Liu S.J."/>
            <person name="Oren A."/>
            <person name="Zhou P.J."/>
        </authorList>
    </citation>
    <scope>NUCLEOTIDE SEQUENCE [LARGE SCALE GENOMIC DNA]</scope>
    <source>
        <strain evidence="2 3">7-3</strain>
    </source>
</reference>
<dbReference type="InterPro" id="IPR036388">
    <property type="entry name" value="WH-like_DNA-bd_sf"/>
</dbReference>
<dbReference type="OrthoDB" id="192898at2157"/>
<evidence type="ECO:0000313" key="2">
    <source>
        <dbReference type="EMBL" id="QFU82707.1"/>
    </source>
</evidence>
<keyword evidence="3" id="KW-1185">Reference proteome</keyword>
<sequence>MSPDAHASGDSEPASLEDIPAEWYDAFRHPRRVRLLAVLGASRTRLSLTELTTAIVENEPLECSTHRARDDVRLSLRHNHLPRLADYDIVEWDDENGVELVDELPIAPTTLTSLLEVCERENCKQLLDALVHPVRFRVCTMVADHDRPLDLERLASELAARDTDAFSDPEHGALLLSHTHLPMLADAGVLEFDHEAGVVAGREQAIPLVQ</sequence>
<dbReference type="AlphaFoldDB" id="A0A5P9P403"/>
<dbReference type="InterPro" id="IPR055768">
    <property type="entry name" value="DUF7344"/>
</dbReference>
<dbReference type="GeneID" id="42301240"/>
<accession>A0A5P9P403</accession>
<gene>
    <name evidence="2" type="ORF">GCU68_09305</name>
</gene>
<dbReference type="Gene3D" id="1.10.10.10">
    <property type="entry name" value="Winged helix-like DNA-binding domain superfamily/Winged helix DNA-binding domain"/>
    <property type="match status" value="1"/>
</dbReference>
<dbReference type="Proteomes" id="UP000326170">
    <property type="component" value="Chromosome"/>
</dbReference>
<dbReference type="RefSeq" id="WP_152940965.1">
    <property type="nucleotide sequence ID" value="NZ_CP045488.1"/>
</dbReference>
<name>A0A5P9P403_9EURY</name>
<dbReference type="Pfam" id="PF24035">
    <property type="entry name" value="DUF7344"/>
    <property type="match status" value="2"/>
</dbReference>
<proteinExistence type="predicted"/>
<feature type="domain" description="DUF7344" evidence="1">
    <location>
        <begin position="128"/>
        <end position="199"/>
    </location>
</feature>
<feature type="domain" description="DUF7344" evidence="1">
    <location>
        <begin position="25"/>
        <end position="98"/>
    </location>
</feature>
<organism evidence="2 3">
    <name type="scientific">Natronorubrum aibiense</name>
    <dbReference type="NCBI Taxonomy" id="348826"/>
    <lineage>
        <taxon>Archaea</taxon>
        <taxon>Methanobacteriati</taxon>
        <taxon>Methanobacteriota</taxon>
        <taxon>Stenosarchaea group</taxon>
        <taxon>Halobacteria</taxon>
        <taxon>Halobacteriales</taxon>
        <taxon>Natrialbaceae</taxon>
        <taxon>Natronorubrum</taxon>
    </lineage>
</organism>